<evidence type="ECO:0000256" key="5">
    <source>
        <dbReference type="ARBA" id="ARBA00023242"/>
    </source>
</evidence>
<organism evidence="7 8">
    <name type="scientific">Metarhizium album (strain ARSEF 1941)</name>
    <dbReference type="NCBI Taxonomy" id="1081103"/>
    <lineage>
        <taxon>Eukaryota</taxon>
        <taxon>Fungi</taxon>
        <taxon>Dikarya</taxon>
        <taxon>Ascomycota</taxon>
        <taxon>Pezizomycotina</taxon>
        <taxon>Sordariomycetes</taxon>
        <taxon>Hypocreomycetidae</taxon>
        <taxon>Hypocreales</taxon>
        <taxon>Clavicipitaceae</taxon>
        <taxon>Metarhizium</taxon>
    </lineage>
</organism>
<keyword evidence="3" id="KW-0238">DNA-binding</keyword>
<dbReference type="GO" id="GO:0003677">
    <property type="term" value="F:DNA binding"/>
    <property type="evidence" value="ECO:0007669"/>
    <property type="project" value="UniProtKB-KW"/>
</dbReference>
<evidence type="ECO:0000256" key="2">
    <source>
        <dbReference type="ARBA" id="ARBA00023015"/>
    </source>
</evidence>
<dbReference type="PANTHER" id="PTHR47663">
    <property type="entry name" value="XYLANOLYTIC TRANSCRIPTIONAL ACTIVATOR XLNR-RELATED"/>
    <property type="match status" value="1"/>
</dbReference>
<sequence length="345" mass="39497">METDLLDEHDLLRNNRRLVTEEEREERRRTWWLVYAVDRHLALCYNRPLFLLDIECEGLLQPLNDAAWQSGDFENYPADSKILRIFAEEEETLCGPQFQCRGYSIFGYFLPLMTILGEIVDLHHARNHPRLGSAFRVSQEWSNRVSEVRRHLEAYQESLRRFEGRNSLNQETHVHVDENRILESHNNKTQRALQSNSSPSSQSVLTTASIGVTKAELHKGTVLAYGTHIMNVLYVLLEGKWDPISLLDDDDQWTSSADFVAASGHAVAAAEAISQILQHDPGLEFMPFFFDIYLLQGSFLLLLIADKLQVDAAPNIERACETIVRAHEACGVTLRTEYQVKNFSP</sequence>
<evidence type="ECO:0000256" key="4">
    <source>
        <dbReference type="ARBA" id="ARBA00023163"/>
    </source>
</evidence>
<keyword evidence="5" id="KW-0539">Nucleus</keyword>
<gene>
    <name evidence="7" type="ORF">MAM_04299</name>
</gene>
<keyword evidence="4" id="KW-0804">Transcription</keyword>
<dbReference type="GO" id="GO:0006351">
    <property type="term" value="P:DNA-templated transcription"/>
    <property type="evidence" value="ECO:0007669"/>
    <property type="project" value="InterPro"/>
</dbReference>
<dbReference type="STRING" id="1081103.A0A0B2WYI5"/>
<keyword evidence="1" id="KW-0862">Zinc</keyword>
<evidence type="ECO:0000259" key="6">
    <source>
        <dbReference type="Pfam" id="PF04082"/>
    </source>
</evidence>
<name>A0A0B2WYI5_METAS</name>
<proteinExistence type="predicted"/>
<dbReference type="CDD" id="cd12148">
    <property type="entry name" value="fungal_TF_MHR"/>
    <property type="match status" value="1"/>
</dbReference>
<dbReference type="InterPro" id="IPR007219">
    <property type="entry name" value="XnlR_reg_dom"/>
</dbReference>
<protein>
    <submittedName>
        <fullName evidence="7">XlnR</fullName>
    </submittedName>
</protein>
<keyword evidence="2" id="KW-0805">Transcription regulation</keyword>
<evidence type="ECO:0000256" key="3">
    <source>
        <dbReference type="ARBA" id="ARBA00023125"/>
    </source>
</evidence>
<evidence type="ECO:0000313" key="7">
    <source>
        <dbReference type="EMBL" id="KHN97910.1"/>
    </source>
</evidence>
<evidence type="ECO:0000313" key="8">
    <source>
        <dbReference type="Proteomes" id="UP000030816"/>
    </source>
</evidence>
<dbReference type="GeneID" id="63738754"/>
<dbReference type="OrthoDB" id="5365785at2759"/>
<dbReference type="GO" id="GO:0008270">
    <property type="term" value="F:zinc ion binding"/>
    <property type="evidence" value="ECO:0007669"/>
    <property type="project" value="InterPro"/>
</dbReference>
<dbReference type="HOGENOM" id="CLU_006123_2_0_1"/>
<dbReference type="RefSeq" id="XP_040678976.1">
    <property type="nucleotide sequence ID" value="XM_040823097.1"/>
</dbReference>
<dbReference type="PANTHER" id="PTHR47663:SF1">
    <property type="entry name" value="XYLANOLYTIC TRANSCRIPTIONAL ACTIVATOR XLNR-RELATED"/>
    <property type="match status" value="1"/>
</dbReference>
<keyword evidence="8" id="KW-1185">Reference proteome</keyword>
<evidence type="ECO:0000256" key="1">
    <source>
        <dbReference type="ARBA" id="ARBA00022833"/>
    </source>
</evidence>
<feature type="domain" description="Xylanolytic transcriptional activator regulatory" evidence="6">
    <location>
        <begin position="19"/>
        <end position="131"/>
    </location>
</feature>
<dbReference type="Pfam" id="PF04082">
    <property type="entry name" value="Fungal_trans"/>
    <property type="match status" value="1"/>
</dbReference>
<dbReference type="Proteomes" id="UP000030816">
    <property type="component" value="Unassembled WGS sequence"/>
</dbReference>
<dbReference type="EMBL" id="AZHE01000009">
    <property type="protein sequence ID" value="KHN97910.1"/>
    <property type="molecule type" value="Genomic_DNA"/>
</dbReference>
<dbReference type="InterPro" id="IPR051439">
    <property type="entry name" value="XlnR/Xlr1"/>
</dbReference>
<dbReference type="AlphaFoldDB" id="A0A0B2WYI5"/>
<reference evidence="7 8" key="1">
    <citation type="journal article" date="2014" name="Proc. Natl. Acad. Sci. U.S.A.">
        <title>Trajectory and genomic determinants of fungal-pathogen speciation and host adaptation.</title>
        <authorList>
            <person name="Hu X."/>
            <person name="Xiao G."/>
            <person name="Zheng P."/>
            <person name="Shang Y."/>
            <person name="Su Y."/>
            <person name="Zhang X."/>
            <person name="Liu X."/>
            <person name="Zhan S."/>
            <person name="St Leger R.J."/>
            <person name="Wang C."/>
        </authorList>
    </citation>
    <scope>NUCLEOTIDE SEQUENCE [LARGE SCALE GENOMIC DNA]</scope>
    <source>
        <strain evidence="7 8">ARSEF 1941</strain>
    </source>
</reference>
<accession>A0A0B2WYI5</accession>
<comment type="caution">
    <text evidence="7">The sequence shown here is derived from an EMBL/GenBank/DDBJ whole genome shotgun (WGS) entry which is preliminary data.</text>
</comment>